<protein>
    <submittedName>
        <fullName evidence="1">Uncharacterized protein</fullName>
    </submittedName>
</protein>
<dbReference type="EMBL" id="JZDQ02000073">
    <property type="protein sequence ID" value="OIJ23564.1"/>
    <property type="molecule type" value="Genomic_DNA"/>
</dbReference>
<accession>A0A1J4MW14</accession>
<keyword evidence="2" id="KW-1185">Reference proteome</keyword>
<evidence type="ECO:0000313" key="2">
    <source>
        <dbReference type="Proteomes" id="UP000033772"/>
    </source>
</evidence>
<dbReference type="Proteomes" id="UP000033772">
    <property type="component" value="Unassembled WGS sequence"/>
</dbReference>
<name>A0A1J4MW14_9ACTN</name>
<dbReference type="AlphaFoldDB" id="A0A1J4MW14"/>
<comment type="caution">
    <text evidence="1">The sequence shown here is derived from an EMBL/GenBank/DDBJ whole genome shotgun (WGS) entry which is preliminary data.</text>
</comment>
<dbReference type="OrthoDB" id="3756619at2"/>
<dbReference type="RefSeq" id="WP_045547861.1">
    <property type="nucleotide sequence ID" value="NZ_JZDQ02000073.1"/>
</dbReference>
<gene>
    <name evidence="1" type="ORF">UG56_027290</name>
</gene>
<reference evidence="1" key="1">
    <citation type="submission" date="2016-10" db="EMBL/GenBank/DDBJ databases">
        <title>Draft Genome Sequence of Nocardioides luteus Strain BAFB, an Alkane-Degrading Bacterium Isolated from JP-7 Polluted Soil.</title>
        <authorList>
            <person name="Brown L."/>
            <person name="Ruiz O.N."/>
            <person name="Gunasekera T."/>
        </authorList>
    </citation>
    <scope>NUCLEOTIDE SEQUENCE [LARGE SCALE GENOMIC DNA]</scope>
    <source>
        <strain evidence="1">BAFB</strain>
    </source>
</reference>
<organism evidence="1 2">
    <name type="scientific">Nocardioides luteus</name>
    <dbReference type="NCBI Taxonomy" id="1844"/>
    <lineage>
        <taxon>Bacteria</taxon>
        <taxon>Bacillati</taxon>
        <taxon>Actinomycetota</taxon>
        <taxon>Actinomycetes</taxon>
        <taxon>Propionibacteriales</taxon>
        <taxon>Nocardioidaceae</taxon>
        <taxon>Nocardioides</taxon>
    </lineage>
</organism>
<sequence>MAFSRDTFEQTLRDIETHLGYLRGNENAWNYLREFQKESVGVEQPLLTVMRLDDGYSFPCPDGRFKVEPSRTWWLDIRVSPGSKFDVDGYRKLIQQGADMAWQDGVAWASGAAGYALSVCNQFLKPDVPTMVSTILEMQRNAVIPLTQATVDDWAKLGTLPTQWHGEAGNAFYEFYSNYNESIGICGTFMGMVTFGFSAAAKVISGTQFGAQFFLDSVLEGLKAQLDQWARWDREPPEPAHVPTWVADIQQIGSSALDLLADTVPVVGDAVKKVTDFQGHVDKARALIKDIEDVSGKDLLPEKHTYIEVKTAEQIYTGLSETLYNDYYNAYNDALDSLQAGGTGSGVPDPNNLAGSAYSGDGVENQMNNLRNQIQLPQVPNRSLRGEDSYN</sequence>
<proteinExistence type="predicted"/>
<dbReference type="STRING" id="1844.UG56_027290"/>
<evidence type="ECO:0000313" key="1">
    <source>
        <dbReference type="EMBL" id="OIJ23564.1"/>
    </source>
</evidence>